<gene>
    <name evidence="15" type="ORF">FSW04_24215</name>
</gene>
<dbReference type="InterPro" id="IPR003594">
    <property type="entry name" value="HATPase_dom"/>
</dbReference>
<evidence type="ECO:0000256" key="7">
    <source>
        <dbReference type="ARBA" id="ARBA00022777"/>
    </source>
</evidence>
<dbReference type="InterPro" id="IPR050428">
    <property type="entry name" value="TCS_sensor_his_kinase"/>
</dbReference>
<comment type="subcellular location">
    <subcellularLocation>
        <location evidence="2">Cell membrane</location>
    </subcellularLocation>
</comment>
<evidence type="ECO:0000313" key="16">
    <source>
        <dbReference type="Proteomes" id="UP000321805"/>
    </source>
</evidence>
<evidence type="ECO:0000256" key="9">
    <source>
        <dbReference type="ARBA" id="ARBA00023012"/>
    </source>
</evidence>
<dbReference type="Gene3D" id="1.10.287.130">
    <property type="match status" value="1"/>
</dbReference>
<dbReference type="InterPro" id="IPR005467">
    <property type="entry name" value="His_kinase_dom"/>
</dbReference>
<dbReference type="KEGG" id="bsol:FSW04_24215"/>
<dbReference type="EMBL" id="CP042430">
    <property type="protein sequence ID" value="QEC50383.1"/>
    <property type="molecule type" value="Genomic_DNA"/>
</dbReference>
<dbReference type="CDD" id="cd06225">
    <property type="entry name" value="HAMP"/>
    <property type="match status" value="1"/>
</dbReference>
<dbReference type="SUPFAM" id="SSF55874">
    <property type="entry name" value="ATPase domain of HSP90 chaperone/DNA topoisomerase II/histidine kinase"/>
    <property type="match status" value="1"/>
</dbReference>
<accession>A0A5B8UB22</accession>
<evidence type="ECO:0000256" key="12">
    <source>
        <dbReference type="SAM" id="Phobius"/>
    </source>
</evidence>
<keyword evidence="8 12" id="KW-1133">Transmembrane helix</keyword>
<dbReference type="SMART" id="SM00304">
    <property type="entry name" value="HAMP"/>
    <property type="match status" value="1"/>
</dbReference>
<keyword evidence="16" id="KW-1185">Reference proteome</keyword>
<dbReference type="SUPFAM" id="SSF47384">
    <property type="entry name" value="Homodimeric domain of signal transducing histidine kinase"/>
    <property type="match status" value="1"/>
</dbReference>
<feature type="domain" description="Histidine kinase" evidence="13">
    <location>
        <begin position="250"/>
        <end position="446"/>
    </location>
</feature>
<dbReference type="InterPro" id="IPR003661">
    <property type="entry name" value="HisK_dim/P_dom"/>
</dbReference>
<keyword evidence="6 12" id="KW-0812">Transmembrane</keyword>
<dbReference type="PANTHER" id="PTHR45436">
    <property type="entry name" value="SENSOR HISTIDINE KINASE YKOH"/>
    <property type="match status" value="1"/>
</dbReference>
<dbReference type="RefSeq" id="WP_146922955.1">
    <property type="nucleotide sequence ID" value="NZ_CP042430.1"/>
</dbReference>
<evidence type="ECO:0000313" key="15">
    <source>
        <dbReference type="EMBL" id="QEC50383.1"/>
    </source>
</evidence>
<dbReference type="Pfam" id="PF00512">
    <property type="entry name" value="HisKA"/>
    <property type="match status" value="1"/>
</dbReference>
<evidence type="ECO:0000256" key="5">
    <source>
        <dbReference type="ARBA" id="ARBA00022679"/>
    </source>
</evidence>
<dbReference type="InterPro" id="IPR004358">
    <property type="entry name" value="Sig_transdc_His_kin-like_C"/>
</dbReference>
<dbReference type="InterPro" id="IPR003660">
    <property type="entry name" value="HAMP_dom"/>
</dbReference>
<dbReference type="SMART" id="SM00387">
    <property type="entry name" value="HATPase_c"/>
    <property type="match status" value="1"/>
</dbReference>
<keyword evidence="5" id="KW-0808">Transferase</keyword>
<dbReference type="Pfam" id="PF02518">
    <property type="entry name" value="HATPase_c"/>
    <property type="match status" value="1"/>
</dbReference>
<dbReference type="EC" id="2.7.13.3" evidence="3"/>
<keyword evidence="11" id="KW-0175">Coiled coil</keyword>
<feature type="domain" description="HAMP" evidence="14">
    <location>
        <begin position="187"/>
        <end position="242"/>
    </location>
</feature>
<evidence type="ECO:0000256" key="1">
    <source>
        <dbReference type="ARBA" id="ARBA00000085"/>
    </source>
</evidence>
<keyword evidence="10 12" id="KW-0472">Membrane</keyword>
<evidence type="ECO:0000259" key="14">
    <source>
        <dbReference type="PROSITE" id="PS50885"/>
    </source>
</evidence>
<evidence type="ECO:0000256" key="11">
    <source>
        <dbReference type="SAM" id="Coils"/>
    </source>
</evidence>
<sequence length="466" mass="47692">MSRLPLRLRVALAAAGGVLVAVAALAGAAQYLVRHELRASQDRGLRGRATDVARLSASAPALLTAPGALDAPYGGQDLLVEVVDRRGRIVARSSALGGRLLPTDALLTAAIRSGRTGYARAELSGEPLRVFAAPLPDAGSVAAGGAVLVASSAREIERTADHVRTLILLCALGAAALGGAIAALLTGRGLTPLRRLAAAAGDIERTGDSSRRLPAEARTGGEIEELTRTLNAMLASLEEARRSERRLLADASHELRTPVTALRGNLLYLGRHGAADPETIADLSADVDRLARLIDDLLVLERHTQAAATRAPVSLTATARAVARAAGDDAAVLAPDGDVVVRGDGDALRRALENLVANAQTHGRPPVRITVARSGGRARVTVADAGPGLGPEEAGAAFDRFWRGAGSRGRPGSGLGLAIVRATARAHGGDVEVAGAAFTLDLPAAGTIVREPSENGPSLGDVPLTT</sequence>
<dbReference type="GO" id="GO:0000155">
    <property type="term" value="F:phosphorelay sensor kinase activity"/>
    <property type="evidence" value="ECO:0007669"/>
    <property type="project" value="InterPro"/>
</dbReference>
<dbReference type="PROSITE" id="PS50109">
    <property type="entry name" value="HIS_KIN"/>
    <property type="match status" value="1"/>
</dbReference>
<feature type="coiled-coil region" evidence="11">
    <location>
        <begin position="223"/>
        <end position="254"/>
    </location>
</feature>
<dbReference type="AlphaFoldDB" id="A0A5B8UB22"/>
<evidence type="ECO:0000256" key="6">
    <source>
        <dbReference type="ARBA" id="ARBA00022692"/>
    </source>
</evidence>
<dbReference type="PANTHER" id="PTHR45436:SF5">
    <property type="entry name" value="SENSOR HISTIDINE KINASE TRCS"/>
    <property type="match status" value="1"/>
</dbReference>
<dbReference type="Gene3D" id="3.30.565.10">
    <property type="entry name" value="Histidine kinase-like ATPase, C-terminal domain"/>
    <property type="match status" value="1"/>
</dbReference>
<dbReference type="CDD" id="cd00082">
    <property type="entry name" value="HisKA"/>
    <property type="match status" value="1"/>
</dbReference>
<organism evidence="15 16">
    <name type="scientific">Baekduia soli</name>
    <dbReference type="NCBI Taxonomy" id="496014"/>
    <lineage>
        <taxon>Bacteria</taxon>
        <taxon>Bacillati</taxon>
        <taxon>Actinomycetota</taxon>
        <taxon>Thermoleophilia</taxon>
        <taxon>Solirubrobacterales</taxon>
        <taxon>Baekduiaceae</taxon>
        <taxon>Baekduia</taxon>
    </lineage>
</organism>
<comment type="catalytic activity">
    <reaction evidence="1">
        <text>ATP + protein L-histidine = ADP + protein N-phospho-L-histidine.</text>
        <dbReference type="EC" id="2.7.13.3"/>
    </reaction>
</comment>
<evidence type="ECO:0000256" key="3">
    <source>
        <dbReference type="ARBA" id="ARBA00012438"/>
    </source>
</evidence>
<dbReference type="PRINTS" id="PR00344">
    <property type="entry name" value="BCTRLSENSOR"/>
</dbReference>
<dbReference type="SMART" id="SM00388">
    <property type="entry name" value="HisKA"/>
    <property type="match status" value="1"/>
</dbReference>
<dbReference type="Gene3D" id="6.10.340.10">
    <property type="match status" value="1"/>
</dbReference>
<evidence type="ECO:0000256" key="10">
    <source>
        <dbReference type="ARBA" id="ARBA00023136"/>
    </source>
</evidence>
<dbReference type="InterPro" id="IPR036097">
    <property type="entry name" value="HisK_dim/P_sf"/>
</dbReference>
<dbReference type="PROSITE" id="PS50885">
    <property type="entry name" value="HAMP"/>
    <property type="match status" value="1"/>
</dbReference>
<feature type="transmembrane region" description="Helical" evidence="12">
    <location>
        <begin position="166"/>
        <end position="185"/>
    </location>
</feature>
<dbReference type="CDD" id="cd00075">
    <property type="entry name" value="HATPase"/>
    <property type="match status" value="1"/>
</dbReference>
<proteinExistence type="predicted"/>
<evidence type="ECO:0000259" key="13">
    <source>
        <dbReference type="PROSITE" id="PS50109"/>
    </source>
</evidence>
<name>A0A5B8UB22_9ACTN</name>
<dbReference type="InterPro" id="IPR036890">
    <property type="entry name" value="HATPase_C_sf"/>
</dbReference>
<evidence type="ECO:0000256" key="8">
    <source>
        <dbReference type="ARBA" id="ARBA00022989"/>
    </source>
</evidence>
<dbReference type="Pfam" id="PF00672">
    <property type="entry name" value="HAMP"/>
    <property type="match status" value="1"/>
</dbReference>
<evidence type="ECO:0000256" key="4">
    <source>
        <dbReference type="ARBA" id="ARBA00022553"/>
    </source>
</evidence>
<dbReference type="GO" id="GO:0005886">
    <property type="term" value="C:plasma membrane"/>
    <property type="evidence" value="ECO:0007669"/>
    <property type="project" value="UniProtKB-SubCell"/>
</dbReference>
<protein>
    <recommendedName>
        <fullName evidence="3">histidine kinase</fullName>
        <ecNumber evidence="3">2.7.13.3</ecNumber>
    </recommendedName>
</protein>
<keyword evidence="9" id="KW-0902">Two-component regulatory system</keyword>
<dbReference type="OrthoDB" id="9786919at2"/>
<evidence type="ECO:0000256" key="2">
    <source>
        <dbReference type="ARBA" id="ARBA00004236"/>
    </source>
</evidence>
<keyword evidence="7 15" id="KW-0418">Kinase</keyword>
<reference evidence="15 16" key="1">
    <citation type="journal article" date="2018" name="J. Microbiol.">
        <title>Baekduia soli gen. nov., sp. nov., a novel bacterium isolated from the soil of Baekdu Mountain and proposal of a novel family name, Baekduiaceae fam. nov.</title>
        <authorList>
            <person name="An D.S."/>
            <person name="Siddiqi M.Z."/>
            <person name="Kim K.H."/>
            <person name="Yu H.S."/>
            <person name="Im W.T."/>
        </authorList>
    </citation>
    <scope>NUCLEOTIDE SEQUENCE [LARGE SCALE GENOMIC DNA]</scope>
    <source>
        <strain evidence="15 16">BR7-21</strain>
    </source>
</reference>
<dbReference type="Proteomes" id="UP000321805">
    <property type="component" value="Chromosome"/>
</dbReference>
<keyword evidence="4" id="KW-0597">Phosphoprotein</keyword>